<comment type="caution">
    <text evidence="2">The sequence shown here is derived from an EMBL/GenBank/DDBJ whole genome shotgun (WGS) entry which is preliminary data.</text>
</comment>
<reference evidence="2" key="2">
    <citation type="submission" date="2020-11" db="EMBL/GenBank/DDBJ databases">
        <authorList>
            <person name="McCartney M.A."/>
            <person name="Auch B."/>
            <person name="Kono T."/>
            <person name="Mallez S."/>
            <person name="Becker A."/>
            <person name="Gohl D.M."/>
            <person name="Silverstein K.A.T."/>
            <person name="Koren S."/>
            <person name="Bechman K.B."/>
            <person name="Herman A."/>
            <person name="Abrahante J.E."/>
            <person name="Garbe J."/>
        </authorList>
    </citation>
    <scope>NUCLEOTIDE SEQUENCE</scope>
    <source>
        <strain evidence="2">Duluth1</strain>
        <tissue evidence="2">Whole animal</tissue>
    </source>
</reference>
<evidence type="ECO:0000313" key="2">
    <source>
        <dbReference type="EMBL" id="KAH3713245.1"/>
    </source>
</evidence>
<proteinExistence type="predicted"/>
<feature type="compositionally biased region" description="Basic and acidic residues" evidence="1">
    <location>
        <begin position="54"/>
        <end position="63"/>
    </location>
</feature>
<evidence type="ECO:0000313" key="3">
    <source>
        <dbReference type="Proteomes" id="UP000828390"/>
    </source>
</evidence>
<dbReference type="EMBL" id="JAIWYP010000014">
    <property type="protein sequence ID" value="KAH3713245.1"/>
    <property type="molecule type" value="Genomic_DNA"/>
</dbReference>
<accession>A0A9D4BYE5</accession>
<gene>
    <name evidence="2" type="ORF">DPMN_073032</name>
</gene>
<reference evidence="2" key="1">
    <citation type="journal article" date="2019" name="bioRxiv">
        <title>The Genome of the Zebra Mussel, Dreissena polymorpha: A Resource for Invasive Species Research.</title>
        <authorList>
            <person name="McCartney M.A."/>
            <person name="Auch B."/>
            <person name="Kono T."/>
            <person name="Mallez S."/>
            <person name="Zhang Y."/>
            <person name="Obille A."/>
            <person name="Becker A."/>
            <person name="Abrahante J.E."/>
            <person name="Garbe J."/>
            <person name="Badalamenti J.P."/>
            <person name="Herman A."/>
            <person name="Mangelson H."/>
            <person name="Liachko I."/>
            <person name="Sullivan S."/>
            <person name="Sone E.D."/>
            <person name="Koren S."/>
            <person name="Silverstein K.A.T."/>
            <person name="Beckman K.B."/>
            <person name="Gohl D.M."/>
        </authorList>
    </citation>
    <scope>NUCLEOTIDE SEQUENCE</scope>
    <source>
        <strain evidence="2">Duluth1</strain>
        <tissue evidence="2">Whole animal</tissue>
    </source>
</reference>
<feature type="region of interest" description="Disordered" evidence="1">
    <location>
        <begin position="54"/>
        <end position="73"/>
    </location>
</feature>
<protein>
    <submittedName>
        <fullName evidence="2">Uncharacterized protein</fullName>
    </submittedName>
</protein>
<sequence>MREDALSFEDGTKQCPTYSPTLRQRLLAAAVREHPALSRLWKCAWHVRWHQKDSWPHGQEDRPTQVLHWGDNH</sequence>
<dbReference type="Proteomes" id="UP000828390">
    <property type="component" value="Unassembled WGS sequence"/>
</dbReference>
<name>A0A9D4BYE5_DREPO</name>
<organism evidence="2 3">
    <name type="scientific">Dreissena polymorpha</name>
    <name type="common">Zebra mussel</name>
    <name type="synonym">Mytilus polymorpha</name>
    <dbReference type="NCBI Taxonomy" id="45954"/>
    <lineage>
        <taxon>Eukaryota</taxon>
        <taxon>Metazoa</taxon>
        <taxon>Spiralia</taxon>
        <taxon>Lophotrochozoa</taxon>
        <taxon>Mollusca</taxon>
        <taxon>Bivalvia</taxon>
        <taxon>Autobranchia</taxon>
        <taxon>Heteroconchia</taxon>
        <taxon>Euheterodonta</taxon>
        <taxon>Imparidentia</taxon>
        <taxon>Neoheterodontei</taxon>
        <taxon>Myida</taxon>
        <taxon>Dreissenoidea</taxon>
        <taxon>Dreissenidae</taxon>
        <taxon>Dreissena</taxon>
    </lineage>
</organism>
<dbReference type="AlphaFoldDB" id="A0A9D4BYE5"/>
<evidence type="ECO:0000256" key="1">
    <source>
        <dbReference type="SAM" id="MobiDB-lite"/>
    </source>
</evidence>
<keyword evidence="3" id="KW-1185">Reference proteome</keyword>